<reference evidence="6" key="1">
    <citation type="submission" date="2021-03" db="EMBL/GenBank/DDBJ databases">
        <title>Sagittula salina sp. nov. strain M10.9X isolated from the marine waste.</title>
        <authorList>
            <person name="Satari L."/>
            <person name="Molina-Menor E."/>
            <person name="Vidal-Verdu A."/>
            <person name="Pascual J."/>
            <person name="Pereto J."/>
            <person name="Porcar M."/>
        </authorList>
    </citation>
    <scope>NUCLEOTIDE SEQUENCE</scope>
    <source>
        <strain evidence="6">M10.9X</strain>
    </source>
</reference>
<gene>
    <name evidence="6" type="ORF">J5474_01585</name>
</gene>
<evidence type="ECO:0000313" key="7">
    <source>
        <dbReference type="Proteomes" id="UP000675940"/>
    </source>
</evidence>
<dbReference type="Pfam" id="PF07244">
    <property type="entry name" value="POTRA"/>
    <property type="match status" value="1"/>
</dbReference>
<dbReference type="GO" id="GO:0019867">
    <property type="term" value="C:outer membrane"/>
    <property type="evidence" value="ECO:0007669"/>
    <property type="project" value="InterPro"/>
</dbReference>
<dbReference type="InterPro" id="IPR034746">
    <property type="entry name" value="POTRA"/>
</dbReference>
<evidence type="ECO:0000256" key="1">
    <source>
        <dbReference type="ARBA" id="ARBA00004370"/>
    </source>
</evidence>
<protein>
    <submittedName>
        <fullName evidence="6">Outer membrane protein assembly factor</fullName>
    </submittedName>
</protein>
<evidence type="ECO:0000313" key="6">
    <source>
        <dbReference type="EMBL" id="MBP0481184.1"/>
    </source>
</evidence>
<dbReference type="Gene3D" id="3.10.20.310">
    <property type="entry name" value="membrane protein fhac"/>
    <property type="match status" value="1"/>
</dbReference>
<evidence type="ECO:0000256" key="4">
    <source>
        <dbReference type="ARBA" id="ARBA00023136"/>
    </source>
</evidence>
<dbReference type="EMBL" id="JAGISH010000001">
    <property type="protein sequence ID" value="MBP0481184.1"/>
    <property type="molecule type" value="Genomic_DNA"/>
</dbReference>
<sequence>MLWPITAGAFDAVNFTWPEEAAPEVRDSVKAVSVLAELETREDVQAADVLAAAQGDYARIVEALYAQGYYGPVVRILLDGREAATIPPFEAPKAISRAQIVVEPGPRFRFGTAQVAPRAKSTPETEGFDSGEPARATAVRAAAQDAVDGWRQKGHATAAITGQQITARHDAAELDVAVQVDPGPVYTFGEVRVDTQSAVKPARIRQIAGIPRGETFDPDAVEKGAERLRATGTFRSVVLNEEPKSDSTLDVLVEVTDRKPRRLGFGAELSSTEGLTLSSFWLHRNLLGGAERFRVDAEVRQLAGTAGMNPDYELSARFEKPAVYGADTLFYATAKLAYEEEPDYISRSVKVGLGVSQEFTDTITGELGFTLSRSEITDLYLPGDPVRRLNVFAMPSALTWDTRDSTTDATLGAYVRLDTEPFTLLSGGNASGMHFTADARGYKSFGKDDGVTMALRLQLGSLYGIDAANAPPEYLFHSGGGGTVRGQPYQSLDATYANGTQLGGRSFVGVSAEARVDVTAKIGVVAFADTGYIGPESFYDDSGSWHSGAGLGVRYATPVGPIRFDVAAPVGGDTGDGVQLYIGIGQSF</sequence>
<comment type="caution">
    <text evidence="6">The sequence shown here is derived from an EMBL/GenBank/DDBJ whole genome shotgun (WGS) entry which is preliminary data.</text>
</comment>
<keyword evidence="4" id="KW-0472">Membrane</keyword>
<keyword evidence="3" id="KW-0812">Transmembrane</keyword>
<dbReference type="Pfam" id="PF01103">
    <property type="entry name" value="Omp85"/>
    <property type="match status" value="1"/>
</dbReference>
<dbReference type="InterPro" id="IPR000184">
    <property type="entry name" value="Bac_surfAg_D15"/>
</dbReference>
<accession>A0A940MQF8</accession>
<dbReference type="PROSITE" id="PS51779">
    <property type="entry name" value="POTRA"/>
    <property type="match status" value="1"/>
</dbReference>
<dbReference type="InterPro" id="IPR010827">
    <property type="entry name" value="BamA/TamA_POTRA"/>
</dbReference>
<dbReference type="InterPro" id="IPR039910">
    <property type="entry name" value="D15-like"/>
</dbReference>
<organism evidence="6 7">
    <name type="scientific">Sagittula salina</name>
    <dbReference type="NCBI Taxonomy" id="2820268"/>
    <lineage>
        <taxon>Bacteria</taxon>
        <taxon>Pseudomonadati</taxon>
        <taxon>Pseudomonadota</taxon>
        <taxon>Alphaproteobacteria</taxon>
        <taxon>Rhodobacterales</taxon>
        <taxon>Roseobacteraceae</taxon>
        <taxon>Sagittula</taxon>
    </lineage>
</organism>
<evidence type="ECO:0000259" key="5">
    <source>
        <dbReference type="PROSITE" id="PS51779"/>
    </source>
</evidence>
<dbReference type="PANTHER" id="PTHR12815:SF18">
    <property type="entry name" value="SORTING AND ASSEMBLY MACHINERY COMPONENT 50 HOMOLOG"/>
    <property type="match status" value="1"/>
</dbReference>
<evidence type="ECO:0000256" key="3">
    <source>
        <dbReference type="ARBA" id="ARBA00022692"/>
    </source>
</evidence>
<proteinExistence type="predicted"/>
<dbReference type="AlphaFoldDB" id="A0A940MQF8"/>
<name>A0A940MQF8_9RHOB</name>
<comment type="subcellular location">
    <subcellularLocation>
        <location evidence="1">Membrane</location>
    </subcellularLocation>
</comment>
<evidence type="ECO:0000256" key="2">
    <source>
        <dbReference type="ARBA" id="ARBA00022452"/>
    </source>
</evidence>
<dbReference type="Gene3D" id="2.40.160.50">
    <property type="entry name" value="membrane protein fhac: a member of the omp85/tpsb transporter family"/>
    <property type="match status" value="1"/>
</dbReference>
<dbReference type="Proteomes" id="UP000675940">
    <property type="component" value="Unassembled WGS sequence"/>
</dbReference>
<feature type="domain" description="POTRA" evidence="5">
    <location>
        <begin position="186"/>
        <end position="258"/>
    </location>
</feature>
<dbReference type="PANTHER" id="PTHR12815">
    <property type="entry name" value="SORTING AND ASSEMBLY MACHINERY SAMM50 PROTEIN FAMILY MEMBER"/>
    <property type="match status" value="1"/>
</dbReference>
<dbReference type="RefSeq" id="WP_209358661.1">
    <property type="nucleotide sequence ID" value="NZ_JAGISH010000001.1"/>
</dbReference>
<keyword evidence="2" id="KW-1134">Transmembrane beta strand</keyword>
<keyword evidence="7" id="KW-1185">Reference proteome</keyword>